<dbReference type="AlphaFoldDB" id="A0A1F4Q044"/>
<name>A0A1F4Q044_UNCSA</name>
<evidence type="ECO:0000313" key="1">
    <source>
        <dbReference type="EMBL" id="OGB89308.1"/>
    </source>
</evidence>
<comment type="caution">
    <text evidence="1">The sequence shown here is derived from an EMBL/GenBank/DDBJ whole genome shotgun (WGS) entry which is preliminary data.</text>
</comment>
<proteinExistence type="predicted"/>
<dbReference type="Proteomes" id="UP000178724">
    <property type="component" value="Unassembled WGS sequence"/>
</dbReference>
<evidence type="ECO:0000313" key="2">
    <source>
        <dbReference type="Proteomes" id="UP000178724"/>
    </source>
</evidence>
<organism evidence="1 2">
    <name type="scientific">candidate division WOR-1 bacterium RIFCSPHIGHO2_01_FULL_53_15</name>
    <dbReference type="NCBI Taxonomy" id="1802564"/>
    <lineage>
        <taxon>Bacteria</taxon>
        <taxon>Bacillati</taxon>
        <taxon>Saganbacteria</taxon>
    </lineage>
</organism>
<reference evidence="1 2" key="1">
    <citation type="journal article" date="2016" name="Nat. Commun.">
        <title>Thousands of microbial genomes shed light on interconnected biogeochemical processes in an aquifer system.</title>
        <authorList>
            <person name="Anantharaman K."/>
            <person name="Brown C.T."/>
            <person name="Hug L.A."/>
            <person name="Sharon I."/>
            <person name="Castelle C.J."/>
            <person name="Probst A.J."/>
            <person name="Thomas B.C."/>
            <person name="Singh A."/>
            <person name="Wilkins M.J."/>
            <person name="Karaoz U."/>
            <person name="Brodie E.L."/>
            <person name="Williams K.H."/>
            <person name="Hubbard S.S."/>
            <person name="Banfield J.F."/>
        </authorList>
    </citation>
    <scope>NUCLEOTIDE SEQUENCE [LARGE SCALE GENOMIC DNA]</scope>
</reference>
<gene>
    <name evidence="1" type="ORF">A2625_03985</name>
</gene>
<accession>A0A1F4Q044</accession>
<protein>
    <submittedName>
        <fullName evidence="1">Uncharacterized protein</fullName>
    </submittedName>
</protein>
<sequence>MEDETIEAIVKLGDIPKDGFVQALLMELKIEKWTIDPETGWVLFYLDEKERWKANKFLNRCEEVELLIDGRAPRDKPKLTRWREYYQGKGLASFTSEELWELNSLLYPVKTTDEFEQEAIDREAWRQVYLEAQNGER</sequence>
<dbReference type="EMBL" id="METM01000027">
    <property type="protein sequence ID" value="OGB89308.1"/>
    <property type="molecule type" value="Genomic_DNA"/>
</dbReference>